<dbReference type="Gene3D" id="3.40.630.30">
    <property type="match status" value="1"/>
</dbReference>
<keyword evidence="1 4" id="KW-0808">Transferase</keyword>
<evidence type="ECO:0000313" key="4">
    <source>
        <dbReference type="EMBL" id="HGS87873.1"/>
    </source>
</evidence>
<evidence type="ECO:0000259" key="3">
    <source>
        <dbReference type="PROSITE" id="PS51186"/>
    </source>
</evidence>
<accession>A0A7C4Q4R3</accession>
<keyword evidence="2" id="KW-0012">Acyltransferase</keyword>
<dbReference type="CDD" id="cd04301">
    <property type="entry name" value="NAT_SF"/>
    <property type="match status" value="1"/>
</dbReference>
<gene>
    <name evidence="4" type="ORF">ENT17_09675</name>
</gene>
<dbReference type="InterPro" id="IPR050680">
    <property type="entry name" value="YpeA/RimI_acetyltransf"/>
</dbReference>
<dbReference type="InterPro" id="IPR000182">
    <property type="entry name" value="GNAT_dom"/>
</dbReference>
<protein>
    <submittedName>
        <fullName evidence="4">GNAT family N-acetyltransferase</fullName>
    </submittedName>
</protein>
<dbReference type="PROSITE" id="PS51186">
    <property type="entry name" value="GNAT"/>
    <property type="match status" value="1"/>
</dbReference>
<evidence type="ECO:0000256" key="2">
    <source>
        <dbReference type="ARBA" id="ARBA00023315"/>
    </source>
</evidence>
<organism evidence="4">
    <name type="scientific">Bellilinea caldifistulae</name>
    <dbReference type="NCBI Taxonomy" id="360411"/>
    <lineage>
        <taxon>Bacteria</taxon>
        <taxon>Bacillati</taxon>
        <taxon>Chloroflexota</taxon>
        <taxon>Anaerolineae</taxon>
        <taxon>Anaerolineales</taxon>
        <taxon>Anaerolineaceae</taxon>
        <taxon>Bellilinea</taxon>
    </lineage>
</organism>
<dbReference type="GO" id="GO:0016747">
    <property type="term" value="F:acyltransferase activity, transferring groups other than amino-acyl groups"/>
    <property type="evidence" value="ECO:0007669"/>
    <property type="project" value="InterPro"/>
</dbReference>
<comment type="caution">
    <text evidence="4">The sequence shown here is derived from an EMBL/GenBank/DDBJ whole genome shotgun (WGS) entry which is preliminary data.</text>
</comment>
<sequence length="162" mass="18597">MDAELVCTLARDEQIDEFLELLRLDAENYLIPTMEVMGWSWAEFARRVRGVGRVFCVYQGEQKVGCYWIEERGRILHLHGIVVARAFQGQGIGSRIIRRLAEEYRGRMDAIELGVHQSNQRARALYERLGFEAVRFLPEVGFTIMQLPLKTERASDPLPGTA</sequence>
<dbReference type="PANTHER" id="PTHR43420">
    <property type="entry name" value="ACETYLTRANSFERASE"/>
    <property type="match status" value="1"/>
</dbReference>
<feature type="domain" description="N-acetyltransferase" evidence="3">
    <location>
        <begin position="5"/>
        <end position="150"/>
    </location>
</feature>
<name>A0A7C4Q4R3_9CHLR</name>
<dbReference type="SUPFAM" id="SSF55729">
    <property type="entry name" value="Acyl-CoA N-acyltransferases (Nat)"/>
    <property type="match status" value="1"/>
</dbReference>
<dbReference type="InterPro" id="IPR016181">
    <property type="entry name" value="Acyl_CoA_acyltransferase"/>
</dbReference>
<dbReference type="Pfam" id="PF00583">
    <property type="entry name" value="Acetyltransf_1"/>
    <property type="match status" value="1"/>
</dbReference>
<evidence type="ECO:0000256" key="1">
    <source>
        <dbReference type="ARBA" id="ARBA00022679"/>
    </source>
</evidence>
<dbReference type="AlphaFoldDB" id="A0A7C4Q4R3"/>
<reference evidence="4" key="1">
    <citation type="journal article" date="2020" name="mSystems">
        <title>Genome- and Community-Level Interaction Insights into Carbon Utilization and Element Cycling Functions of Hydrothermarchaeota in Hydrothermal Sediment.</title>
        <authorList>
            <person name="Zhou Z."/>
            <person name="Liu Y."/>
            <person name="Xu W."/>
            <person name="Pan J."/>
            <person name="Luo Z.H."/>
            <person name="Li M."/>
        </authorList>
    </citation>
    <scope>NUCLEOTIDE SEQUENCE [LARGE SCALE GENOMIC DNA]</scope>
    <source>
        <strain evidence="4">SpSt-556</strain>
    </source>
</reference>
<proteinExistence type="predicted"/>
<dbReference type="EMBL" id="DSXR01000096">
    <property type="protein sequence ID" value="HGS87873.1"/>
    <property type="molecule type" value="Genomic_DNA"/>
</dbReference>